<keyword evidence="1" id="KW-0175">Coiled coil</keyword>
<dbReference type="RefSeq" id="WP_231314335.1">
    <property type="nucleotide sequence ID" value="NZ_JAJODE010000008.1"/>
</dbReference>
<dbReference type="EMBL" id="JAJODE010000008">
    <property type="protein sequence ID" value="MCD4838139.1"/>
    <property type="molecule type" value="Genomic_DNA"/>
</dbReference>
<sequence length="318" mass="36649">MAVNKNAIPTHNMSRQEWLQARKTGIGGSDSSVILGFNPWKSSFQLYIEKTSEHVEEVDNEAIHWGNILEEVVAEEFTRRTGKKVRRRHLMFRHPEHNFMIADIDRDVVGEKALLECKTTNAFNADAWKGDEIPAAYICQLQHYMAVLGYEKAYIAVLIGGQKFVWKEVERDDEFIELLIQAEKDFWENHVLEGIPPEIDGSPSATELLNKMYPQDNGEIIMLESDKAEMLIEAIESIKAEVKEKEKLQKEYENKLKLMIGEAAVGVTPRFEVNLKTYNRNSIDTKRLKAELPDIAEKYTKTSTYRQLKINQIEQEAM</sequence>
<evidence type="ECO:0000313" key="4">
    <source>
        <dbReference type="Proteomes" id="UP001162836"/>
    </source>
</evidence>
<dbReference type="InterPro" id="IPR051703">
    <property type="entry name" value="NF-kappa-B_Signaling_Reg"/>
</dbReference>
<dbReference type="Gene3D" id="3.90.320.10">
    <property type="match status" value="1"/>
</dbReference>
<organism evidence="3 4">
    <name type="scientific">Neobacillus sedimentimangrovi</name>
    <dbReference type="NCBI Taxonomy" id="2699460"/>
    <lineage>
        <taxon>Bacteria</taxon>
        <taxon>Bacillati</taxon>
        <taxon>Bacillota</taxon>
        <taxon>Bacilli</taxon>
        <taxon>Bacillales</taxon>
        <taxon>Bacillaceae</taxon>
        <taxon>Neobacillus</taxon>
    </lineage>
</organism>
<feature type="domain" description="YqaJ viral recombinase" evidence="2">
    <location>
        <begin position="17"/>
        <end position="151"/>
    </location>
</feature>
<protein>
    <submittedName>
        <fullName evidence="3">YqaJ viral recombinase family protein</fullName>
    </submittedName>
</protein>
<feature type="coiled-coil region" evidence="1">
    <location>
        <begin position="228"/>
        <end position="262"/>
    </location>
</feature>
<dbReference type="Proteomes" id="UP001162836">
    <property type="component" value="Unassembled WGS sequence"/>
</dbReference>
<dbReference type="PANTHER" id="PTHR46609">
    <property type="entry name" value="EXONUCLEASE, PHAGE-TYPE/RECB, C-TERMINAL DOMAIN-CONTAINING PROTEIN"/>
    <property type="match status" value="1"/>
</dbReference>
<proteinExistence type="predicted"/>
<comment type="caution">
    <text evidence="3">The sequence shown here is derived from an EMBL/GenBank/DDBJ whole genome shotgun (WGS) entry which is preliminary data.</text>
</comment>
<dbReference type="InterPro" id="IPR017482">
    <property type="entry name" value="Lambda-type_endonuclease"/>
</dbReference>
<evidence type="ECO:0000259" key="2">
    <source>
        <dbReference type="Pfam" id="PF09588"/>
    </source>
</evidence>
<evidence type="ECO:0000313" key="3">
    <source>
        <dbReference type="EMBL" id="MCD4838139.1"/>
    </source>
</evidence>
<dbReference type="SUPFAM" id="SSF52980">
    <property type="entry name" value="Restriction endonuclease-like"/>
    <property type="match status" value="1"/>
</dbReference>
<keyword evidence="4" id="KW-1185">Reference proteome</keyword>
<gene>
    <name evidence="3" type="ORF">LRS37_04490</name>
</gene>
<dbReference type="InterPro" id="IPR019080">
    <property type="entry name" value="YqaJ_viral_recombinase"/>
</dbReference>
<reference evidence="3 4" key="1">
    <citation type="journal article" date="2023" name="Antonie Van Leeuwenhoek">
        <title>Unveiling the genomic potential of a novel thermostable glycoside hydrolases producing Neobacillus sedimentimangrovi UE25.</title>
        <authorList>
            <person name="Ejaz U."/>
            <person name="Saleem F."/>
            <person name="Rashid R."/>
            <person name="Hasan K.A."/>
            <person name="Syed M.N."/>
            <person name="Sohail M."/>
        </authorList>
    </citation>
    <scope>NUCLEOTIDE SEQUENCE [LARGE SCALE GENOMIC DNA]</scope>
    <source>
        <strain evidence="3 4">UE25</strain>
    </source>
</reference>
<dbReference type="Pfam" id="PF09588">
    <property type="entry name" value="YqaJ"/>
    <property type="match status" value="1"/>
</dbReference>
<accession>A0ABS8QHP5</accession>
<dbReference type="PANTHER" id="PTHR46609:SF6">
    <property type="entry name" value="EXONUCLEASE, PHAGE-TYPE_RECB, C-TERMINAL DOMAIN-CONTAINING PROTEIN-RELATED"/>
    <property type="match status" value="1"/>
</dbReference>
<evidence type="ECO:0000256" key="1">
    <source>
        <dbReference type="SAM" id="Coils"/>
    </source>
</evidence>
<dbReference type="NCBIfam" id="TIGR03033">
    <property type="entry name" value="phage_rel_nuc"/>
    <property type="match status" value="1"/>
</dbReference>
<dbReference type="InterPro" id="IPR011604">
    <property type="entry name" value="PDDEXK-like_dom_sf"/>
</dbReference>
<dbReference type="InterPro" id="IPR011335">
    <property type="entry name" value="Restrct_endonuc-II-like"/>
</dbReference>
<name>A0ABS8QHP5_9BACI</name>